<dbReference type="Proteomes" id="UP000483820">
    <property type="component" value="Chromosome IV"/>
</dbReference>
<accession>A0A6A5GX07</accession>
<dbReference type="PANTHER" id="PTHR21503:SF8">
    <property type="entry name" value="F-BOX ASSOCIATED DOMAIN-CONTAINING PROTEIN-RELATED"/>
    <property type="match status" value="1"/>
</dbReference>
<feature type="domain" description="Sdz-33 F-box" evidence="1">
    <location>
        <begin position="113"/>
        <end position="169"/>
    </location>
</feature>
<dbReference type="KEGG" id="crq:GCK72_015612"/>
<proteinExistence type="predicted"/>
<evidence type="ECO:0000313" key="2">
    <source>
        <dbReference type="EMBL" id="KAF1759151.1"/>
    </source>
</evidence>
<sequence length="244" mass="27552">MNGQDVPVQVHCSDGNLISYWHNTTDGLIETTNYVTNLFNIDVSEVRVFKDAISMIERMSRRQKKPLESVTALRIIASEDEMIYLLKDCQCSSQISIRSGAPPNFRFSGNFRRIDCLDIEHGLWVTIDNLLTMDGIDIVLGFSDLSDSDLNLFLKHWLSGGCPRLKYFYAAIHSVNILQVFAGLLHNAVYVENSRNYTSPFGYTSILSDGYDIQRSDGVTATVHYQPPLTFVIAVWPEVSDNNN</sequence>
<comment type="caution">
    <text evidence="2">The sequence shown here is derived from an EMBL/GenBank/DDBJ whole genome shotgun (WGS) entry which is preliminary data.</text>
</comment>
<reference evidence="2 3" key="1">
    <citation type="submission" date="2019-12" db="EMBL/GenBank/DDBJ databases">
        <title>Chromosome-level assembly of the Caenorhabditis remanei genome.</title>
        <authorList>
            <person name="Teterina A.A."/>
            <person name="Willis J.H."/>
            <person name="Phillips P.C."/>
        </authorList>
    </citation>
    <scope>NUCLEOTIDE SEQUENCE [LARGE SCALE GENOMIC DNA]</scope>
    <source>
        <strain evidence="2 3">PX506</strain>
        <tissue evidence="2">Whole organism</tissue>
    </source>
</reference>
<gene>
    <name evidence="2" type="ORF">GCK72_015612</name>
</gene>
<evidence type="ECO:0000259" key="1">
    <source>
        <dbReference type="Pfam" id="PF07735"/>
    </source>
</evidence>
<dbReference type="Pfam" id="PF07735">
    <property type="entry name" value="FBA_2"/>
    <property type="match status" value="1"/>
</dbReference>
<organism evidence="2 3">
    <name type="scientific">Caenorhabditis remanei</name>
    <name type="common">Caenorhabditis vulgaris</name>
    <dbReference type="NCBI Taxonomy" id="31234"/>
    <lineage>
        <taxon>Eukaryota</taxon>
        <taxon>Metazoa</taxon>
        <taxon>Ecdysozoa</taxon>
        <taxon>Nematoda</taxon>
        <taxon>Chromadorea</taxon>
        <taxon>Rhabditida</taxon>
        <taxon>Rhabditina</taxon>
        <taxon>Rhabditomorpha</taxon>
        <taxon>Rhabditoidea</taxon>
        <taxon>Rhabditidae</taxon>
        <taxon>Peloderinae</taxon>
        <taxon>Caenorhabditis</taxon>
    </lineage>
</organism>
<dbReference type="EMBL" id="WUAV01000004">
    <property type="protein sequence ID" value="KAF1759151.1"/>
    <property type="molecule type" value="Genomic_DNA"/>
</dbReference>
<dbReference type="PANTHER" id="PTHR21503">
    <property type="entry name" value="F-BOX-CONTAINING HYPOTHETICAL PROTEIN C.ELEGANS"/>
    <property type="match status" value="1"/>
</dbReference>
<dbReference type="CTD" id="9801197"/>
<dbReference type="RefSeq" id="XP_053585780.1">
    <property type="nucleotide sequence ID" value="XM_053731008.1"/>
</dbReference>
<protein>
    <recommendedName>
        <fullName evidence="1">Sdz-33 F-box domain-containing protein</fullName>
    </recommendedName>
</protein>
<dbReference type="GeneID" id="9801197"/>
<dbReference type="InterPro" id="IPR012885">
    <property type="entry name" value="F-box_Sdz-33"/>
</dbReference>
<evidence type="ECO:0000313" key="3">
    <source>
        <dbReference type="Proteomes" id="UP000483820"/>
    </source>
</evidence>
<name>A0A6A5GX07_CAERE</name>
<dbReference type="AlphaFoldDB" id="A0A6A5GX07"/>